<evidence type="ECO:0008006" key="4">
    <source>
        <dbReference type="Google" id="ProtNLM"/>
    </source>
</evidence>
<accession>A0AAW1P8S6</accession>
<keyword evidence="1" id="KW-0175">Coiled coil</keyword>
<sequence>MAAPAAVSERNAPLRFFKSVLQLQWQAALVPVGFTQYWLSSLATFLLRGFVFLGAPPAEYRNNGKLREAMHTVDHMAQREDVFRKRIRELEAESEARLKDKRKALTKLHKARAELQESQHTEGLTPVDSGALPISPLPDDPTPWKVQVSFFVAAVLPVLWFWSQAETPALSRKVVSCILFPEILMYIWKYFSKPTRALAFETDSINGMDGQTMPG</sequence>
<proteinExistence type="predicted"/>
<dbReference type="AlphaFoldDB" id="A0AAW1P8S6"/>
<protein>
    <recommendedName>
        <fullName evidence="4">Calcium uniporter protein</fullName>
    </recommendedName>
</protein>
<evidence type="ECO:0000313" key="2">
    <source>
        <dbReference type="EMBL" id="KAK9805057.1"/>
    </source>
</evidence>
<organism evidence="2 3">
    <name type="scientific">Symbiochloris irregularis</name>
    <dbReference type="NCBI Taxonomy" id="706552"/>
    <lineage>
        <taxon>Eukaryota</taxon>
        <taxon>Viridiplantae</taxon>
        <taxon>Chlorophyta</taxon>
        <taxon>core chlorophytes</taxon>
        <taxon>Trebouxiophyceae</taxon>
        <taxon>Trebouxiales</taxon>
        <taxon>Trebouxiaceae</taxon>
        <taxon>Symbiochloris</taxon>
    </lineage>
</organism>
<keyword evidence="3" id="KW-1185">Reference proteome</keyword>
<reference evidence="2 3" key="1">
    <citation type="journal article" date="2024" name="Nat. Commun.">
        <title>Phylogenomics reveals the evolutionary origins of lichenization in chlorophyte algae.</title>
        <authorList>
            <person name="Puginier C."/>
            <person name="Libourel C."/>
            <person name="Otte J."/>
            <person name="Skaloud P."/>
            <person name="Haon M."/>
            <person name="Grisel S."/>
            <person name="Petersen M."/>
            <person name="Berrin J.G."/>
            <person name="Delaux P.M."/>
            <person name="Dal Grande F."/>
            <person name="Keller J."/>
        </authorList>
    </citation>
    <scope>NUCLEOTIDE SEQUENCE [LARGE SCALE GENOMIC DNA]</scope>
    <source>
        <strain evidence="2 3">SAG 2036</strain>
    </source>
</reference>
<name>A0AAW1P8S6_9CHLO</name>
<comment type="caution">
    <text evidence="2">The sequence shown here is derived from an EMBL/GenBank/DDBJ whole genome shotgun (WGS) entry which is preliminary data.</text>
</comment>
<evidence type="ECO:0000313" key="3">
    <source>
        <dbReference type="Proteomes" id="UP001465755"/>
    </source>
</evidence>
<dbReference type="EMBL" id="JALJOQ010000046">
    <property type="protein sequence ID" value="KAK9805057.1"/>
    <property type="molecule type" value="Genomic_DNA"/>
</dbReference>
<dbReference type="Proteomes" id="UP001465755">
    <property type="component" value="Unassembled WGS sequence"/>
</dbReference>
<feature type="coiled-coil region" evidence="1">
    <location>
        <begin position="73"/>
        <end position="121"/>
    </location>
</feature>
<evidence type="ECO:0000256" key="1">
    <source>
        <dbReference type="SAM" id="Coils"/>
    </source>
</evidence>
<gene>
    <name evidence="2" type="ORF">WJX73_008678</name>
</gene>